<dbReference type="Pfam" id="PF04542">
    <property type="entry name" value="Sigma70_r2"/>
    <property type="match status" value="1"/>
</dbReference>
<feature type="domain" description="RNA polymerase sigma-70 region 2" evidence="5">
    <location>
        <begin position="28"/>
        <end position="87"/>
    </location>
</feature>
<comment type="caution">
    <text evidence="7">The sequence shown here is derived from an EMBL/GenBank/DDBJ whole genome shotgun (WGS) entry which is preliminary data.</text>
</comment>
<dbReference type="PANTHER" id="PTHR43133:SF51">
    <property type="entry name" value="RNA POLYMERASE SIGMA FACTOR"/>
    <property type="match status" value="1"/>
</dbReference>
<dbReference type="NCBIfam" id="TIGR02937">
    <property type="entry name" value="sigma70-ECF"/>
    <property type="match status" value="1"/>
</dbReference>
<dbReference type="GO" id="GO:0016987">
    <property type="term" value="F:sigma factor activity"/>
    <property type="evidence" value="ECO:0007669"/>
    <property type="project" value="UniProtKB-KW"/>
</dbReference>
<keyword evidence="3" id="KW-0731">Sigma factor</keyword>
<proteinExistence type="inferred from homology"/>
<keyword evidence="8" id="KW-1185">Reference proteome</keyword>
<dbReference type="EMBL" id="MDEO01000033">
    <property type="protein sequence ID" value="OCX16268.1"/>
    <property type="molecule type" value="Genomic_DNA"/>
</dbReference>
<evidence type="ECO:0000313" key="8">
    <source>
        <dbReference type="Proteomes" id="UP000094412"/>
    </source>
</evidence>
<organism evidence="7 8">
    <name type="scientific">Mesorhizobium hungaricum</name>
    <dbReference type="NCBI Taxonomy" id="1566387"/>
    <lineage>
        <taxon>Bacteria</taxon>
        <taxon>Pseudomonadati</taxon>
        <taxon>Pseudomonadota</taxon>
        <taxon>Alphaproteobacteria</taxon>
        <taxon>Hyphomicrobiales</taxon>
        <taxon>Phyllobacteriaceae</taxon>
        <taxon>Mesorhizobium</taxon>
    </lineage>
</organism>
<dbReference type="STRING" id="1566387.QV13_15605"/>
<dbReference type="SUPFAM" id="SSF88659">
    <property type="entry name" value="Sigma3 and sigma4 domains of RNA polymerase sigma factors"/>
    <property type="match status" value="1"/>
</dbReference>
<dbReference type="GO" id="GO:0006352">
    <property type="term" value="P:DNA-templated transcription initiation"/>
    <property type="evidence" value="ECO:0007669"/>
    <property type="project" value="InterPro"/>
</dbReference>
<dbReference type="Pfam" id="PF08281">
    <property type="entry name" value="Sigma70_r4_2"/>
    <property type="match status" value="1"/>
</dbReference>
<dbReference type="InterPro" id="IPR013249">
    <property type="entry name" value="RNA_pol_sigma70_r4_t2"/>
</dbReference>
<dbReference type="InterPro" id="IPR039425">
    <property type="entry name" value="RNA_pol_sigma-70-like"/>
</dbReference>
<accession>A0A1C2DNB5</accession>
<protein>
    <submittedName>
        <fullName evidence="7">RNA polymerase subunit sigma-24</fullName>
    </submittedName>
</protein>
<evidence type="ECO:0000256" key="2">
    <source>
        <dbReference type="ARBA" id="ARBA00023015"/>
    </source>
</evidence>
<reference evidence="7 8" key="1">
    <citation type="submission" date="2016-08" db="EMBL/GenBank/DDBJ databases">
        <title>Whole genome sequence of Mesorhizobium sp. strain UASWS1009 isolated from industrial sewage.</title>
        <authorList>
            <person name="Crovadore J."/>
            <person name="Calmin G."/>
            <person name="Chablais R."/>
            <person name="Cochard B."/>
            <person name="Lefort F."/>
        </authorList>
    </citation>
    <scope>NUCLEOTIDE SEQUENCE [LARGE SCALE GENOMIC DNA]</scope>
    <source>
        <strain evidence="7 8">UASWS1009</strain>
    </source>
</reference>
<evidence type="ECO:0000313" key="7">
    <source>
        <dbReference type="EMBL" id="OCX16268.1"/>
    </source>
</evidence>
<evidence type="ECO:0000256" key="3">
    <source>
        <dbReference type="ARBA" id="ARBA00023082"/>
    </source>
</evidence>
<evidence type="ECO:0000256" key="1">
    <source>
        <dbReference type="ARBA" id="ARBA00010641"/>
    </source>
</evidence>
<dbReference type="RefSeq" id="WP_024926261.1">
    <property type="nucleotide sequence ID" value="NZ_MDEO01000033.1"/>
</dbReference>
<dbReference type="InterPro" id="IPR014284">
    <property type="entry name" value="RNA_pol_sigma-70_dom"/>
</dbReference>
<evidence type="ECO:0000259" key="6">
    <source>
        <dbReference type="Pfam" id="PF08281"/>
    </source>
</evidence>
<gene>
    <name evidence="7" type="ORF">QV13_15605</name>
</gene>
<comment type="similarity">
    <text evidence="1">Belongs to the sigma-70 factor family. ECF subfamily.</text>
</comment>
<sequence length="173" mass="19790">MNTVPVHLFDAARLGDRVAIVKLLDIAQPDIRRYARSSCRTSADAEDAAQEALWLLSRRVGTIRSLAAFSGWLFTVVRRECMRLARTMRLQPPQSLAEIDLERSFGVRPHAELKLDIAAAIEALPPHYREVMLLRDLREMTIDELAESLGETRQSIKAKLHRARLLMREYLSR</sequence>
<dbReference type="AlphaFoldDB" id="A0A1C2DNB5"/>
<dbReference type="CDD" id="cd06171">
    <property type="entry name" value="Sigma70_r4"/>
    <property type="match status" value="1"/>
</dbReference>
<dbReference type="Proteomes" id="UP000094412">
    <property type="component" value="Unassembled WGS sequence"/>
</dbReference>
<dbReference type="InterPro" id="IPR013325">
    <property type="entry name" value="RNA_pol_sigma_r2"/>
</dbReference>
<evidence type="ECO:0000256" key="4">
    <source>
        <dbReference type="ARBA" id="ARBA00023163"/>
    </source>
</evidence>
<dbReference type="OrthoDB" id="9803470at2"/>
<dbReference type="InterPro" id="IPR007627">
    <property type="entry name" value="RNA_pol_sigma70_r2"/>
</dbReference>
<evidence type="ECO:0000259" key="5">
    <source>
        <dbReference type="Pfam" id="PF04542"/>
    </source>
</evidence>
<name>A0A1C2DNB5_9HYPH</name>
<dbReference type="PANTHER" id="PTHR43133">
    <property type="entry name" value="RNA POLYMERASE ECF-TYPE SIGMA FACTO"/>
    <property type="match status" value="1"/>
</dbReference>
<dbReference type="InterPro" id="IPR036388">
    <property type="entry name" value="WH-like_DNA-bd_sf"/>
</dbReference>
<dbReference type="Gene3D" id="1.10.10.10">
    <property type="entry name" value="Winged helix-like DNA-binding domain superfamily/Winged helix DNA-binding domain"/>
    <property type="match status" value="1"/>
</dbReference>
<dbReference type="InterPro" id="IPR013324">
    <property type="entry name" value="RNA_pol_sigma_r3/r4-like"/>
</dbReference>
<dbReference type="Gene3D" id="1.10.1740.10">
    <property type="match status" value="1"/>
</dbReference>
<feature type="domain" description="RNA polymerase sigma factor 70 region 4 type 2" evidence="6">
    <location>
        <begin position="116"/>
        <end position="165"/>
    </location>
</feature>
<dbReference type="GO" id="GO:0003677">
    <property type="term" value="F:DNA binding"/>
    <property type="evidence" value="ECO:0007669"/>
    <property type="project" value="InterPro"/>
</dbReference>
<dbReference type="SUPFAM" id="SSF88946">
    <property type="entry name" value="Sigma2 domain of RNA polymerase sigma factors"/>
    <property type="match status" value="1"/>
</dbReference>
<keyword evidence="2" id="KW-0805">Transcription regulation</keyword>
<keyword evidence="4" id="KW-0804">Transcription</keyword>